<name>A0A4R3L2Z3_9GAMM</name>
<keyword evidence="4" id="KW-1185">Reference proteome</keyword>
<reference evidence="3 4" key="1">
    <citation type="submission" date="2019-03" db="EMBL/GenBank/DDBJ databases">
        <title>Genomic Encyclopedia of Type Strains, Phase IV (KMG-IV): sequencing the most valuable type-strain genomes for metagenomic binning, comparative biology and taxonomic classification.</title>
        <authorList>
            <person name="Goeker M."/>
        </authorList>
    </citation>
    <scope>NUCLEOTIDE SEQUENCE [LARGE SCALE GENOMIC DNA]</scope>
    <source>
        <strain evidence="3 4">DSM 21944</strain>
    </source>
</reference>
<organism evidence="3 4">
    <name type="scientific">Pseudofulvimonas gallinarii</name>
    <dbReference type="NCBI Taxonomy" id="634155"/>
    <lineage>
        <taxon>Bacteria</taxon>
        <taxon>Pseudomonadati</taxon>
        <taxon>Pseudomonadota</taxon>
        <taxon>Gammaproteobacteria</taxon>
        <taxon>Lysobacterales</taxon>
        <taxon>Rhodanobacteraceae</taxon>
        <taxon>Pseudofulvimonas</taxon>
    </lineage>
</organism>
<feature type="domain" description="Type 4 fimbrial biogenesis protein PilX N-terminal" evidence="2">
    <location>
        <begin position="13"/>
        <end position="63"/>
    </location>
</feature>
<protein>
    <submittedName>
        <fullName evidence="3">Type IV pilus assembly protein PilX</fullName>
    </submittedName>
</protein>
<gene>
    <name evidence="3" type="ORF">EDC25_1246</name>
</gene>
<evidence type="ECO:0000313" key="3">
    <source>
        <dbReference type="EMBL" id="TCS94031.1"/>
    </source>
</evidence>
<dbReference type="EMBL" id="SMAF01000024">
    <property type="protein sequence ID" value="TCS94031.1"/>
    <property type="molecule type" value="Genomic_DNA"/>
</dbReference>
<sequence length="229" mass="24235">MHTVMRKYQSRQQGMALVIGLIFLLITSLMAITAMSGVVMQERMAGNLRNASIAEAGAESALRAGEKWIRDFHSRGDQLIGACRTSDTVLAREEIDPANVNGDCEDAIALANQFRSLPDWSSTWGGEFIHDYPSELIADGALSSHEGAGMAQRPQFMVENMGVVRCTGCATGGQVGSFGGVDAAGSGSATPPPNVYRITGRSVGSTANVMRVAESYYIGIMGDAEAPTP</sequence>
<proteinExistence type="predicted"/>
<evidence type="ECO:0000259" key="1">
    <source>
        <dbReference type="Pfam" id="PF13681"/>
    </source>
</evidence>
<dbReference type="Pfam" id="PF13681">
    <property type="entry name" value="PilX"/>
    <property type="match status" value="1"/>
</dbReference>
<dbReference type="InterPro" id="IPR025746">
    <property type="entry name" value="PilX_N_dom"/>
</dbReference>
<accession>A0A4R3L2Z3</accession>
<dbReference type="InterPro" id="IPR025205">
    <property type="entry name" value="PilX/PilW_C"/>
</dbReference>
<comment type="caution">
    <text evidence="3">The sequence shown here is derived from an EMBL/GenBank/DDBJ whole genome shotgun (WGS) entry which is preliminary data.</text>
</comment>
<dbReference type="Proteomes" id="UP000294599">
    <property type="component" value="Unassembled WGS sequence"/>
</dbReference>
<evidence type="ECO:0000259" key="2">
    <source>
        <dbReference type="Pfam" id="PF14341"/>
    </source>
</evidence>
<feature type="domain" description="PilX/PilW C-terminal" evidence="1">
    <location>
        <begin position="143"/>
        <end position="218"/>
    </location>
</feature>
<dbReference type="Pfam" id="PF14341">
    <property type="entry name" value="PilX_N"/>
    <property type="match status" value="1"/>
</dbReference>
<evidence type="ECO:0000313" key="4">
    <source>
        <dbReference type="Proteomes" id="UP000294599"/>
    </source>
</evidence>
<dbReference type="AlphaFoldDB" id="A0A4R3L2Z3"/>